<comment type="caution">
    <text evidence="1">The sequence shown here is derived from an EMBL/GenBank/DDBJ whole genome shotgun (WGS) entry which is preliminary data.</text>
</comment>
<accession>A0A841IVA8</accession>
<dbReference type="Proteomes" id="UP000536604">
    <property type="component" value="Unassembled WGS sequence"/>
</dbReference>
<organism evidence="1 2">
    <name type="scientific">Nocardiopsis algeriensis</name>
    <dbReference type="NCBI Taxonomy" id="1478215"/>
    <lineage>
        <taxon>Bacteria</taxon>
        <taxon>Bacillati</taxon>
        <taxon>Actinomycetota</taxon>
        <taxon>Actinomycetes</taxon>
        <taxon>Streptosporangiales</taxon>
        <taxon>Nocardiopsidaceae</taxon>
        <taxon>Nocardiopsis</taxon>
    </lineage>
</organism>
<dbReference type="AlphaFoldDB" id="A0A841IVA8"/>
<reference evidence="1 2" key="1">
    <citation type="submission" date="2020-08" db="EMBL/GenBank/DDBJ databases">
        <title>Genomic Encyclopedia of Type Strains, Phase III (KMG-III): the genomes of soil and plant-associated and newly described type strains.</title>
        <authorList>
            <person name="Whitman W."/>
        </authorList>
    </citation>
    <scope>NUCLEOTIDE SEQUENCE [LARGE SCALE GENOMIC DNA]</scope>
    <source>
        <strain evidence="1 2">CECT 8712</strain>
    </source>
</reference>
<proteinExistence type="predicted"/>
<dbReference type="EMBL" id="JACHJO010000017">
    <property type="protein sequence ID" value="MBB6122190.1"/>
    <property type="molecule type" value="Genomic_DNA"/>
</dbReference>
<name>A0A841IVA8_9ACTN</name>
<dbReference type="RefSeq" id="WP_184293630.1">
    <property type="nucleotide sequence ID" value="NZ_JACHJO010000017.1"/>
</dbReference>
<keyword evidence="2" id="KW-1185">Reference proteome</keyword>
<gene>
    <name evidence="1" type="ORF">FHS13_004179</name>
</gene>
<sequence length="94" mass="10589">MTPAQALALVEGGSLELYQEIEVETVEAAPVSGLLADISGRHLWLSGHDHEETHHARPWRTRLSAVTAMHRVVERRWPWEPRLTQVWPAPAPQA</sequence>
<evidence type="ECO:0000313" key="1">
    <source>
        <dbReference type="EMBL" id="MBB6122190.1"/>
    </source>
</evidence>
<protein>
    <submittedName>
        <fullName evidence="1">Uncharacterized protein</fullName>
    </submittedName>
</protein>
<evidence type="ECO:0000313" key="2">
    <source>
        <dbReference type="Proteomes" id="UP000536604"/>
    </source>
</evidence>